<sequence length="121" mass="13038">MMASKCSATQSGSLGFRGCCGKDPGLGGVFGGIVCFVLRTSHFICSLTGAVTFVGLSSRSFLYAIACGCRAQRKSLFGVRILKHSLLEHVGIYRHVTLTPSRRGRIDIMIRNLLSTPTHSM</sequence>
<evidence type="ECO:0000313" key="2">
    <source>
        <dbReference type="Proteomes" id="UP000182658"/>
    </source>
</evidence>
<keyword evidence="2" id="KW-1185">Reference proteome</keyword>
<name>A0A1J7IJT6_9PEZI</name>
<reference evidence="1 2" key="1">
    <citation type="submission" date="2016-10" db="EMBL/GenBank/DDBJ databases">
        <title>Draft genome sequence of Coniochaeta ligniaria NRRL30616, a lignocellulolytic fungus for bioabatement of inhibitors in plant biomass hydrolysates.</title>
        <authorList>
            <consortium name="DOE Joint Genome Institute"/>
            <person name="Jimenez D.J."/>
            <person name="Hector R.E."/>
            <person name="Riley R."/>
            <person name="Sun H."/>
            <person name="Grigoriev I.V."/>
            <person name="Van Elsas J.D."/>
            <person name="Nichols N.N."/>
        </authorList>
    </citation>
    <scope>NUCLEOTIDE SEQUENCE [LARGE SCALE GENOMIC DNA]</scope>
    <source>
        <strain evidence="1 2">NRRL 30616</strain>
    </source>
</reference>
<dbReference type="EMBL" id="KV875099">
    <property type="protein sequence ID" value="OIW27547.1"/>
    <property type="molecule type" value="Genomic_DNA"/>
</dbReference>
<dbReference type="Proteomes" id="UP000182658">
    <property type="component" value="Unassembled WGS sequence"/>
</dbReference>
<organism evidence="1 2">
    <name type="scientific">Coniochaeta ligniaria NRRL 30616</name>
    <dbReference type="NCBI Taxonomy" id="1408157"/>
    <lineage>
        <taxon>Eukaryota</taxon>
        <taxon>Fungi</taxon>
        <taxon>Dikarya</taxon>
        <taxon>Ascomycota</taxon>
        <taxon>Pezizomycotina</taxon>
        <taxon>Sordariomycetes</taxon>
        <taxon>Sordariomycetidae</taxon>
        <taxon>Coniochaetales</taxon>
        <taxon>Coniochaetaceae</taxon>
        <taxon>Coniochaeta</taxon>
    </lineage>
</organism>
<evidence type="ECO:0000313" key="1">
    <source>
        <dbReference type="EMBL" id="OIW27547.1"/>
    </source>
</evidence>
<proteinExistence type="predicted"/>
<dbReference type="InParanoid" id="A0A1J7IJT6"/>
<dbReference type="AlphaFoldDB" id="A0A1J7IJT6"/>
<protein>
    <submittedName>
        <fullName evidence="1">Uncharacterized protein</fullName>
    </submittedName>
</protein>
<accession>A0A1J7IJT6</accession>
<gene>
    <name evidence="1" type="ORF">CONLIGDRAFT_437765</name>
</gene>